<keyword evidence="2" id="KW-1185">Reference proteome</keyword>
<dbReference type="RefSeq" id="WP_257452949.1">
    <property type="nucleotide sequence ID" value="NZ_JANIPJ010000039.1"/>
</dbReference>
<gene>
    <name evidence="1" type="ORF">NQZ67_29270</name>
</gene>
<evidence type="ECO:0000313" key="1">
    <source>
        <dbReference type="EMBL" id="MCR2807972.1"/>
    </source>
</evidence>
<name>A0A9X2N2Q4_9BACL</name>
<protein>
    <submittedName>
        <fullName evidence="1">Uncharacterized protein</fullName>
    </submittedName>
</protein>
<dbReference type="InterPro" id="IPR027417">
    <property type="entry name" value="P-loop_NTPase"/>
</dbReference>
<dbReference type="Proteomes" id="UP001141950">
    <property type="component" value="Unassembled WGS sequence"/>
</dbReference>
<dbReference type="Gene3D" id="1.25.10.10">
    <property type="entry name" value="Leucine-rich Repeat Variant"/>
    <property type="match status" value="1"/>
</dbReference>
<organism evidence="1 2">
    <name type="scientific">Paenibacillus soyae</name>
    <dbReference type="NCBI Taxonomy" id="2969249"/>
    <lineage>
        <taxon>Bacteria</taxon>
        <taxon>Bacillati</taxon>
        <taxon>Bacillota</taxon>
        <taxon>Bacilli</taxon>
        <taxon>Bacillales</taxon>
        <taxon>Paenibacillaceae</taxon>
        <taxon>Paenibacillus</taxon>
    </lineage>
</organism>
<evidence type="ECO:0000313" key="2">
    <source>
        <dbReference type="Proteomes" id="UP001141950"/>
    </source>
</evidence>
<proteinExistence type="predicted"/>
<accession>A0A9X2N2Q4</accession>
<dbReference type="InterPro" id="IPR011989">
    <property type="entry name" value="ARM-like"/>
</dbReference>
<reference evidence="1" key="1">
    <citation type="submission" date="2022-08" db="EMBL/GenBank/DDBJ databases">
        <title>The genomic sequence of strain Paenibacillus sp. SCIV0701.</title>
        <authorList>
            <person name="Zhao H."/>
        </authorList>
    </citation>
    <scope>NUCLEOTIDE SEQUENCE</scope>
    <source>
        <strain evidence="1">SCIV0701</strain>
    </source>
</reference>
<dbReference type="EMBL" id="JANIPJ010000039">
    <property type="protein sequence ID" value="MCR2807972.1"/>
    <property type="molecule type" value="Genomic_DNA"/>
</dbReference>
<sequence>MNTVTFSWKRFWCPRTGTINLSDGGYLYNPESEFGDIYNEHVVSFDKISEVPCLILLGEPGIGKTEALKSIERTEDNHTLKIDLRSYGTEERLVRNIFENQMFESCMKGEHNLHLFLDSLDECLLRIDYVSTLLAEEFKKYKNNPHLKKLFLRIACRTADWPSLLERELADLWGNDNIQIMELTPLRRVDVYNAAVELGIDADRFMSEIREKGVIPLAIKPITLKFLLNLYTRHGNFPSTQKELYLQGCELLCEETNESRVASRNKGSMRAKERLKVAARIAALMVFSNKYAVWRGINLGDVPVEDITISEISGIHPKLIEASLIIPESEIEETLSTGLFSSRGLNRFGWVHQTYAEFLAALYVSQAELSLEQIMSLIEHPLDSERKLIPQLHEVSAWIATLNVDVFRQIINHDPQVLLRSDVASADTEDKKSLVDGLLKLYDAEKIRDWDFDEFFYKLNNPALEQQLKPYVLDRQFSYVARRAAIRIARACKLKILQDDLLKVVLNQDEDNQIRTQAGYALSEFADEETKRKLIPLVKSDAGEDPDDELKGAALRALWPQYLSGEELFPLLSLPKRRNFTGIYRVFLNYEILEKLQVKDLPAALKWVLQHAIDERFDSQIDDLVYGILNRAGQYLDIHEILIAFTDVVRARLVHFDSFSYIKDVLQNHTARRTLILSLLNTESEQEVILTSAFSGLIKSEDFPWMIEQLKNDLSPELQQKWSILLKRTFNTSSPEQVELLYSAINNNKMLAQHCRVFFQSIPLDSAQARELKERYMRRLKGQESKEKYPQLHPPIDERITLRLEEFEAGHLDAWWQLNWDLGINDEKGHVEEYEPNIKALPSWNKVNANDEVRILSAARKYLLEKNSEATNWFGTDTRYRSAMAGYRALRLVYEQDNTFLLSLTSSHWENWSPVILTQWVTSERNEGMIHGQLVKLAYINAPDRVIADLLRLIDKENQQHSNVFIIRSMKECWDTRLGEVVLNMLKMQSLMPESIKCLLDELIRNKIVGAEEYAISLIKPELLVVEDSRKLAINAAVVLLNNSRNVGWDTLWLLKESYPDFVQDVFLSFSSRVDGHKLIQLLSETALADLYIWLVKRFPHKEDPNHDDEMAHWVGPREEIADFRDGILRYLSNKGTLESCNQIERIVSELPEPSWLKWALLEAQSVTRRNTWSPPTPIEVVQLVGNRHRRLVQSESQLLEVLIESLNRLEQKLHGITPAVVWLWNEVDRQKYRPRSENELSDYVKQHLEEDLLGKGIIVNREVEIRRSAGSLPGERTDIHVNAILPGRSRGTFDAITVIIEVKGNWHREIYHAMETQLVGRYLKEGKCKYGLYLIGWFESSRWDVTDNRKSAIPSCGLQATKDILRDQARSFSKQGVHVRSYVMNLYL</sequence>
<comment type="caution">
    <text evidence="1">The sequence shown here is derived from an EMBL/GenBank/DDBJ whole genome shotgun (WGS) entry which is preliminary data.</text>
</comment>
<dbReference type="SUPFAM" id="SSF52540">
    <property type="entry name" value="P-loop containing nucleoside triphosphate hydrolases"/>
    <property type="match status" value="1"/>
</dbReference>